<dbReference type="Proteomes" id="UP000199488">
    <property type="component" value="Unassembled WGS sequence"/>
</dbReference>
<keyword evidence="2" id="KW-1003">Cell membrane</keyword>
<keyword evidence="3 6" id="KW-0812">Transmembrane</keyword>
<evidence type="ECO:0000259" key="7">
    <source>
        <dbReference type="Pfam" id="PF11728"/>
    </source>
</evidence>
<name>A0A1H2RU22_9BACI</name>
<dbReference type="InterPro" id="IPR010343">
    <property type="entry name" value="ArAE_1"/>
</dbReference>
<evidence type="ECO:0000256" key="2">
    <source>
        <dbReference type="ARBA" id="ARBA00022475"/>
    </source>
</evidence>
<evidence type="ECO:0000313" key="9">
    <source>
        <dbReference type="Proteomes" id="UP000199488"/>
    </source>
</evidence>
<dbReference type="RefSeq" id="WP_091611673.1">
    <property type="nucleotide sequence ID" value="NZ_FNNC01000001.1"/>
</dbReference>
<evidence type="ECO:0000313" key="8">
    <source>
        <dbReference type="EMBL" id="SDW22254.1"/>
    </source>
</evidence>
<dbReference type="PANTHER" id="PTHR40064">
    <property type="entry name" value="MEMBRANE PROTEIN-RELATED"/>
    <property type="match status" value="1"/>
</dbReference>
<evidence type="ECO:0000256" key="1">
    <source>
        <dbReference type="ARBA" id="ARBA00004651"/>
    </source>
</evidence>
<feature type="domain" description="Putative aromatic acid exporter C-terminal" evidence="7">
    <location>
        <begin position="148"/>
        <end position="312"/>
    </location>
</feature>
<organism evidence="8 9">
    <name type="scientific">Marinococcus luteus</name>
    <dbReference type="NCBI Taxonomy" id="1122204"/>
    <lineage>
        <taxon>Bacteria</taxon>
        <taxon>Bacillati</taxon>
        <taxon>Bacillota</taxon>
        <taxon>Bacilli</taxon>
        <taxon>Bacillales</taxon>
        <taxon>Bacillaceae</taxon>
        <taxon>Marinococcus</taxon>
    </lineage>
</organism>
<sequence>MGRFRIGYRTLKTAVGTAISVYIAQLLQLDYYISAGVITILCITTTKRGSLTVSIERLVSCVIGLGVASVFFELIGYNPVAIAALFLISIPLSVAANAARGIVTSSVIVLHLYTEEQVSVGIWMNELAIIFVGIGVALIMNLYMPSSEKSLAQDQLSLEDAFRKIWEEYANYLRFGDNIWDGSEFSDAAKIIDEAKGKALRDIDNHFLRDDDYFYHYFRMREKQFSVLESILPFISSIDQSVPQGHKMADYMDELSDAVSPGNTAGYFLYRLDEMKHEIQQMELPKTRHEFEIRSSLFYILYEIEEYLLIKKMFKPDPKRTHTISGKRLNRQMARRNK</sequence>
<dbReference type="EMBL" id="FNNC01000001">
    <property type="protein sequence ID" value="SDW22254.1"/>
    <property type="molecule type" value="Genomic_DNA"/>
</dbReference>
<dbReference type="InterPro" id="IPR038323">
    <property type="entry name" value="ArAE_1_C_sf"/>
</dbReference>
<evidence type="ECO:0000256" key="4">
    <source>
        <dbReference type="ARBA" id="ARBA00022989"/>
    </source>
</evidence>
<keyword evidence="9" id="KW-1185">Reference proteome</keyword>
<dbReference type="GO" id="GO:0005886">
    <property type="term" value="C:plasma membrane"/>
    <property type="evidence" value="ECO:0007669"/>
    <property type="project" value="UniProtKB-SubCell"/>
</dbReference>
<evidence type="ECO:0000256" key="6">
    <source>
        <dbReference type="SAM" id="Phobius"/>
    </source>
</evidence>
<comment type="subcellular location">
    <subcellularLocation>
        <location evidence="1">Cell membrane</location>
        <topology evidence="1">Multi-pass membrane protein</topology>
    </subcellularLocation>
</comment>
<dbReference type="InterPro" id="IPR021062">
    <property type="entry name" value="ArAE_1_C"/>
</dbReference>
<keyword evidence="4 6" id="KW-1133">Transmembrane helix</keyword>
<dbReference type="InterPro" id="IPR052984">
    <property type="entry name" value="UPF0421"/>
</dbReference>
<gene>
    <name evidence="8" type="ORF">SAMN05421781_0892</name>
</gene>
<evidence type="ECO:0000256" key="5">
    <source>
        <dbReference type="ARBA" id="ARBA00023136"/>
    </source>
</evidence>
<dbReference type="Pfam" id="PF06081">
    <property type="entry name" value="ArAE_1"/>
    <property type="match status" value="1"/>
</dbReference>
<feature type="transmembrane region" description="Helical" evidence="6">
    <location>
        <begin position="122"/>
        <end position="144"/>
    </location>
</feature>
<protein>
    <submittedName>
        <fullName evidence="8">Uncharacterized membrane protein YgaE, UPF0421/DUF939 family</fullName>
    </submittedName>
</protein>
<dbReference type="OrthoDB" id="357521at2"/>
<dbReference type="Pfam" id="PF11728">
    <property type="entry name" value="ArAE_1_C"/>
    <property type="match status" value="1"/>
</dbReference>
<dbReference type="Gene3D" id="1.20.120.940">
    <property type="entry name" value="Putative aromatic acid exporter, C-terminal domain"/>
    <property type="match status" value="1"/>
</dbReference>
<feature type="transmembrane region" description="Helical" evidence="6">
    <location>
        <begin position="29"/>
        <end position="46"/>
    </location>
</feature>
<feature type="transmembrane region" description="Helical" evidence="6">
    <location>
        <begin position="83"/>
        <end position="110"/>
    </location>
</feature>
<accession>A0A1H2RU22</accession>
<proteinExistence type="predicted"/>
<dbReference type="AlphaFoldDB" id="A0A1H2RU22"/>
<evidence type="ECO:0000256" key="3">
    <source>
        <dbReference type="ARBA" id="ARBA00022692"/>
    </source>
</evidence>
<reference evidence="8 9" key="1">
    <citation type="submission" date="2016-10" db="EMBL/GenBank/DDBJ databases">
        <authorList>
            <person name="de Groot N.N."/>
        </authorList>
    </citation>
    <scope>NUCLEOTIDE SEQUENCE [LARGE SCALE GENOMIC DNA]</scope>
    <source>
        <strain evidence="8 9">DSM 23126</strain>
    </source>
</reference>
<dbReference type="STRING" id="1122204.SAMN05421781_0892"/>
<keyword evidence="5 6" id="KW-0472">Membrane</keyword>
<feature type="transmembrane region" description="Helical" evidence="6">
    <location>
        <begin position="58"/>
        <end position="77"/>
    </location>
</feature>
<dbReference type="PANTHER" id="PTHR40064:SF1">
    <property type="entry name" value="MEMBRANE PROTEIN"/>
    <property type="match status" value="1"/>
</dbReference>